<dbReference type="SUPFAM" id="SSF57756">
    <property type="entry name" value="Retrovirus zinc finger-like domains"/>
    <property type="match status" value="1"/>
</dbReference>
<organism evidence="3 4">
    <name type="scientific">Sinanodonta woodiana</name>
    <name type="common">Chinese pond mussel</name>
    <name type="synonym">Anodonta woodiana</name>
    <dbReference type="NCBI Taxonomy" id="1069815"/>
    <lineage>
        <taxon>Eukaryota</taxon>
        <taxon>Metazoa</taxon>
        <taxon>Spiralia</taxon>
        <taxon>Lophotrochozoa</taxon>
        <taxon>Mollusca</taxon>
        <taxon>Bivalvia</taxon>
        <taxon>Autobranchia</taxon>
        <taxon>Heteroconchia</taxon>
        <taxon>Palaeoheterodonta</taxon>
        <taxon>Unionida</taxon>
        <taxon>Unionoidea</taxon>
        <taxon>Unionidae</taxon>
        <taxon>Unioninae</taxon>
        <taxon>Sinanodonta</taxon>
    </lineage>
</organism>
<evidence type="ECO:0000259" key="2">
    <source>
        <dbReference type="PROSITE" id="PS50158"/>
    </source>
</evidence>
<keyword evidence="4" id="KW-1185">Reference proteome</keyword>
<dbReference type="Proteomes" id="UP001634394">
    <property type="component" value="Unassembled WGS sequence"/>
</dbReference>
<dbReference type="GO" id="GO:0008270">
    <property type="term" value="F:zinc ion binding"/>
    <property type="evidence" value="ECO:0007669"/>
    <property type="project" value="UniProtKB-KW"/>
</dbReference>
<proteinExistence type="predicted"/>
<comment type="caution">
    <text evidence="3">The sequence shown here is derived from an EMBL/GenBank/DDBJ whole genome shotgun (WGS) entry which is preliminary data.</text>
</comment>
<dbReference type="PROSITE" id="PS50158">
    <property type="entry name" value="ZF_CCHC"/>
    <property type="match status" value="1"/>
</dbReference>
<feature type="domain" description="CCHC-type" evidence="2">
    <location>
        <begin position="157"/>
        <end position="172"/>
    </location>
</feature>
<dbReference type="EMBL" id="JBJQND010000001">
    <property type="protein sequence ID" value="KAL3888255.1"/>
    <property type="molecule type" value="Genomic_DNA"/>
</dbReference>
<dbReference type="SMART" id="SM00343">
    <property type="entry name" value="ZnF_C2HC"/>
    <property type="match status" value="1"/>
</dbReference>
<evidence type="ECO:0000313" key="4">
    <source>
        <dbReference type="Proteomes" id="UP001634394"/>
    </source>
</evidence>
<dbReference type="PANTHER" id="PTHR19963:SF30">
    <property type="entry name" value="ENDONUCLEASE_EXONUCLEASE_PHOSPHATASE DOMAIN-CONTAINING PROTEIN"/>
    <property type="match status" value="1"/>
</dbReference>
<dbReference type="InterPro" id="IPR036875">
    <property type="entry name" value="Znf_CCHC_sf"/>
</dbReference>
<dbReference type="Gene3D" id="4.10.60.10">
    <property type="entry name" value="Zinc finger, CCHC-type"/>
    <property type="match status" value="1"/>
</dbReference>
<sequence length="192" mass="22283">MDSLERRFAPKNQREMYRVQLKSRKRREHDTLPELGQAIHRLASQAYPKVPEELFETQSKEQFIDSLTDSEFRLRIQQARPKSLDEAIQVEVELEAFNRDVFQRKDLERYALTVTTSEAGLNYIKELKREVAELKTLLKDLTSKYAGKNGKIGRPICYRCGEMGHFKRVCPNSRPKLRITRIGPPHGPGVGQ</sequence>
<dbReference type="Pfam" id="PF00098">
    <property type="entry name" value="zf-CCHC"/>
    <property type="match status" value="1"/>
</dbReference>
<dbReference type="AlphaFoldDB" id="A0ABD3XRK9"/>
<protein>
    <recommendedName>
        <fullName evidence="2">CCHC-type domain-containing protein</fullName>
    </recommendedName>
</protein>
<keyword evidence="1" id="KW-0862">Zinc</keyword>
<dbReference type="InterPro" id="IPR001878">
    <property type="entry name" value="Znf_CCHC"/>
</dbReference>
<evidence type="ECO:0000256" key="1">
    <source>
        <dbReference type="PROSITE-ProRule" id="PRU00047"/>
    </source>
</evidence>
<accession>A0ABD3XRK9</accession>
<dbReference type="PANTHER" id="PTHR19963">
    <property type="entry name" value="CCHC-TYPE DOMAIN-CONTAINING PROTEIN"/>
    <property type="match status" value="1"/>
</dbReference>
<gene>
    <name evidence="3" type="ORF">ACJMK2_000626</name>
</gene>
<evidence type="ECO:0000313" key="3">
    <source>
        <dbReference type="EMBL" id="KAL3888255.1"/>
    </source>
</evidence>
<keyword evidence="1" id="KW-0863">Zinc-finger</keyword>
<name>A0ABD3XRK9_SINWO</name>
<reference evidence="3 4" key="1">
    <citation type="submission" date="2024-11" db="EMBL/GenBank/DDBJ databases">
        <title>Chromosome-level genome assembly of the freshwater bivalve Anodonta woodiana.</title>
        <authorList>
            <person name="Chen X."/>
        </authorList>
    </citation>
    <scope>NUCLEOTIDE SEQUENCE [LARGE SCALE GENOMIC DNA]</scope>
    <source>
        <strain evidence="3">MN2024</strain>
        <tissue evidence="3">Gills</tissue>
    </source>
</reference>
<keyword evidence="1" id="KW-0479">Metal-binding</keyword>